<dbReference type="CDD" id="cd16841">
    <property type="entry name" value="RraA_family"/>
    <property type="match status" value="1"/>
</dbReference>
<evidence type="ECO:0000256" key="5">
    <source>
        <dbReference type="PIRSR" id="PIRSR605493-1"/>
    </source>
</evidence>
<keyword evidence="6" id="KW-0614">Plasmid</keyword>
<dbReference type="Pfam" id="PF03737">
    <property type="entry name" value="RraA-like"/>
    <property type="match status" value="1"/>
</dbReference>
<dbReference type="GO" id="GO:0046872">
    <property type="term" value="F:metal ion binding"/>
    <property type="evidence" value="ECO:0007669"/>
    <property type="project" value="UniProtKB-KW"/>
</dbReference>
<protein>
    <recommendedName>
        <fullName evidence="2">Putative 4-hydroxy-4-methyl-2-oxoglutarate aldolase</fullName>
    </recommendedName>
    <alternativeName>
        <fullName evidence="3">Regulator of ribonuclease activity homolog</fullName>
    </alternativeName>
    <alternativeName>
        <fullName evidence="4">RraA-like protein</fullName>
    </alternativeName>
</protein>
<dbReference type="SUPFAM" id="SSF89562">
    <property type="entry name" value="RraA-like"/>
    <property type="match status" value="1"/>
</dbReference>
<reference evidence="7" key="1">
    <citation type="submission" date="2009-01" db="EMBL/GenBank/DDBJ databases">
        <title>Complete sequence of plasmid 2 of Methylobacterium nodulans ORS 2060.</title>
        <authorList>
            <consortium name="US DOE Joint Genome Institute"/>
            <person name="Lucas S."/>
            <person name="Copeland A."/>
            <person name="Lapidus A."/>
            <person name="Glavina del Rio T."/>
            <person name="Dalin E."/>
            <person name="Tice H."/>
            <person name="Bruce D."/>
            <person name="Goodwin L."/>
            <person name="Pitluck S."/>
            <person name="Sims D."/>
            <person name="Brettin T."/>
            <person name="Detter J.C."/>
            <person name="Han C."/>
            <person name="Larimer F."/>
            <person name="Land M."/>
            <person name="Hauser L."/>
            <person name="Kyrpides N."/>
            <person name="Ivanova N."/>
            <person name="Marx C.J."/>
            <person name="Richardson P."/>
        </authorList>
    </citation>
    <scope>NUCLEOTIDE SEQUENCE [LARGE SCALE GENOMIC DNA]</scope>
    <source>
        <strain evidence="7">LMG 21967 / CNCM I-2342 / ORS 2060</strain>
        <plasmid evidence="7">Plasmid pMNOD02</plasmid>
    </source>
</reference>
<dbReference type="EMBL" id="CP001351">
    <property type="protein sequence ID" value="ACL62849.1"/>
    <property type="molecule type" value="Genomic_DNA"/>
</dbReference>
<comment type="cofactor">
    <cofactor evidence="1">
        <name>a divalent metal cation</name>
        <dbReference type="ChEBI" id="CHEBI:60240"/>
    </cofactor>
</comment>
<dbReference type="RefSeq" id="WP_012631055.1">
    <property type="nucleotide sequence ID" value="NC_011887.1"/>
</dbReference>
<sequence length="213" mass="22151">MTLDRTGTSEAMHRLAAVETATIGHVLSHGFMDPAIQGLGGEARICGPAVTVALPPEGGAALAWAVSTARRGDVLVVDRQGDACHACWGAVMTEAALAVGLAGIVIDGPVTDAAAIRASGLPVWCRGRSPLTIKRRPGGRVGGTIRCGGVTVRTGDLVLADENGVLVLDPERAFALAEEALTLQEGEPAFIARLRRGERLADLYGLTREDLDR</sequence>
<evidence type="ECO:0000313" key="7">
    <source>
        <dbReference type="Proteomes" id="UP000008207"/>
    </source>
</evidence>
<dbReference type="OrthoDB" id="9812532at2"/>
<accession>B8IXL7</accession>
<feature type="binding site" evidence="5">
    <location>
        <begin position="89"/>
        <end position="92"/>
    </location>
    <ligand>
        <name>substrate</name>
    </ligand>
</feature>
<dbReference type="Proteomes" id="UP000008207">
    <property type="component" value="Plasmid pMNOD02"/>
</dbReference>
<keyword evidence="6" id="KW-0489">Methyltransferase</keyword>
<keyword evidence="7" id="KW-1185">Reference proteome</keyword>
<keyword evidence="5" id="KW-0479">Metal-binding</keyword>
<keyword evidence="5" id="KW-0460">Magnesium</keyword>
<gene>
    <name evidence="6" type="ordered locus">Mnod_7816</name>
</gene>
<name>B8IXL7_METNO</name>
<dbReference type="InterPro" id="IPR036704">
    <property type="entry name" value="RraA/RraA-like_sf"/>
</dbReference>
<dbReference type="GO" id="GO:0032259">
    <property type="term" value="P:methylation"/>
    <property type="evidence" value="ECO:0007669"/>
    <property type="project" value="UniProtKB-KW"/>
</dbReference>
<evidence type="ECO:0000256" key="1">
    <source>
        <dbReference type="ARBA" id="ARBA00001968"/>
    </source>
</evidence>
<evidence type="ECO:0000313" key="6">
    <source>
        <dbReference type="EMBL" id="ACL62849.1"/>
    </source>
</evidence>
<keyword evidence="6" id="KW-0808">Transferase</keyword>
<dbReference type="GO" id="GO:0008168">
    <property type="term" value="F:methyltransferase activity"/>
    <property type="evidence" value="ECO:0007669"/>
    <property type="project" value="UniProtKB-KW"/>
</dbReference>
<dbReference type="InterPro" id="IPR005493">
    <property type="entry name" value="RraA/RraA-like"/>
</dbReference>
<dbReference type="AlphaFoldDB" id="B8IXL7"/>
<evidence type="ECO:0000256" key="2">
    <source>
        <dbReference type="ARBA" id="ARBA00016549"/>
    </source>
</evidence>
<evidence type="ECO:0000256" key="3">
    <source>
        <dbReference type="ARBA" id="ARBA00029596"/>
    </source>
</evidence>
<feature type="binding site" evidence="5">
    <location>
        <position position="112"/>
    </location>
    <ligand>
        <name>Mg(2+)</name>
        <dbReference type="ChEBI" id="CHEBI:18420"/>
    </ligand>
</feature>
<dbReference type="PANTHER" id="PTHR33254:SF4">
    <property type="entry name" value="4-HYDROXY-4-METHYL-2-OXOGLUTARATE ALDOLASE 3-RELATED"/>
    <property type="match status" value="1"/>
</dbReference>
<comment type="cofactor">
    <cofactor evidence="5">
        <name>Mg(2+)</name>
        <dbReference type="ChEBI" id="CHEBI:18420"/>
    </cofactor>
</comment>
<evidence type="ECO:0000256" key="4">
    <source>
        <dbReference type="ARBA" id="ARBA00030169"/>
    </source>
</evidence>
<dbReference type="KEGG" id="mno:Mnod_7816"/>
<organism evidence="6 7">
    <name type="scientific">Methylobacterium nodulans (strain LMG 21967 / CNCM I-2342 / ORS 2060)</name>
    <dbReference type="NCBI Taxonomy" id="460265"/>
    <lineage>
        <taxon>Bacteria</taxon>
        <taxon>Pseudomonadati</taxon>
        <taxon>Pseudomonadota</taxon>
        <taxon>Alphaproteobacteria</taxon>
        <taxon>Hyphomicrobiales</taxon>
        <taxon>Methylobacteriaceae</taxon>
        <taxon>Methylobacterium</taxon>
    </lineage>
</organism>
<dbReference type="Gene3D" id="3.50.30.40">
    <property type="entry name" value="Ribonuclease E inhibitor RraA/RraA-like"/>
    <property type="match status" value="1"/>
</dbReference>
<geneLocation type="plasmid" evidence="6 7">
    <name>pMNOD02</name>
</geneLocation>
<dbReference type="HOGENOM" id="CLU_072626_3_1_5"/>
<proteinExistence type="predicted"/>
<dbReference type="PANTHER" id="PTHR33254">
    <property type="entry name" value="4-HYDROXY-4-METHYL-2-OXOGLUTARATE ALDOLASE 3-RELATED"/>
    <property type="match status" value="1"/>
</dbReference>